<dbReference type="PROSITE" id="PS50801">
    <property type="entry name" value="STAS"/>
    <property type="match status" value="1"/>
</dbReference>
<dbReference type="InterPro" id="IPR036513">
    <property type="entry name" value="STAS_dom_sf"/>
</dbReference>
<evidence type="ECO:0000256" key="4">
    <source>
        <dbReference type="RuleBase" id="RU003749"/>
    </source>
</evidence>
<comment type="similarity">
    <text evidence="1 4">Belongs to the anti-sigma-factor antagonist family.</text>
</comment>
<dbReference type="RefSeq" id="WP_041967779.1">
    <property type="nucleotide sequence ID" value="NZ_BASE01000109.1"/>
</dbReference>
<dbReference type="EMBL" id="BASE01000109">
    <property type="protein sequence ID" value="GAM16176.1"/>
    <property type="molecule type" value="Genomic_DNA"/>
</dbReference>
<reference evidence="6 7" key="1">
    <citation type="submission" date="2013-06" db="EMBL/GenBank/DDBJ databases">
        <title>Whole genome shotgun sequence of Bacillus selenatarsenatis SF-1.</title>
        <authorList>
            <person name="Kuroda M."/>
            <person name="Sei K."/>
            <person name="Yamashita M."/>
            <person name="Ike M."/>
        </authorList>
    </citation>
    <scope>NUCLEOTIDE SEQUENCE [LARGE SCALE GENOMIC DNA]</scope>
    <source>
        <strain evidence="6 7">SF-1</strain>
    </source>
</reference>
<evidence type="ECO:0000256" key="2">
    <source>
        <dbReference type="ARBA" id="ARBA00022553"/>
    </source>
</evidence>
<dbReference type="CDD" id="cd07043">
    <property type="entry name" value="STAS_anti-anti-sigma_factors"/>
    <property type="match status" value="1"/>
</dbReference>
<dbReference type="AlphaFoldDB" id="A0A0A8XDC1"/>
<dbReference type="Gene3D" id="3.30.750.24">
    <property type="entry name" value="STAS domain"/>
    <property type="match status" value="1"/>
</dbReference>
<sequence length="110" mass="12132">MNISIDVKETESKLAVKVSGEIDAYTAPQLREKLFPLSEKEGVKMVVDLSEVNYMDSTGLGVFVGVFKNVRSHDGEFKIVGLSERLQRLFEITGLADIIDINSQIEGGVQ</sequence>
<evidence type="ECO:0000313" key="7">
    <source>
        <dbReference type="Proteomes" id="UP000031014"/>
    </source>
</evidence>
<dbReference type="Proteomes" id="UP000031014">
    <property type="component" value="Unassembled WGS sequence"/>
</dbReference>
<proteinExistence type="inferred from homology"/>
<dbReference type="PANTHER" id="PTHR33495:SF9">
    <property type="entry name" value="ANTI-SIGMA-B FACTOR ANTAGONIST"/>
    <property type="match status" value="1"/>
</dbReference>
<keyword evidence="7" id="KW-1185">Reference proteome</keyword>
<dbReference type="FunFam" id="3.30.750.24:FF:000001">
    <property type="entry name" value="Anti-sigma factor antagonist"/>
    <property type="match status" value="1"/>
</dbReference>
<evidence type="ECO:0000256" key="1">
    <source>
        <dbReference type="ARBA" id="ARBA00009013"/>
    </source>
</evidence>
<feature type="domain" description="STAS" evidence="5">
    <location>
        <begin position="3"/>
        <end position="110"/>
    </location>
</feature>
<organism evidence="6 7">
    <name type="scientific">Mesobacillus selenatarsenatis (strain DSM 18680 / JCM 14380 / FERM P-15431 / SF-1)</name>
    <dbReference type="NCBI Taxonomy" id="1321606"/>
    <lineage>
        <taxon>Bacteria</taxon>
        <taxon>Bacillati</taxon>
        <taxon>Bacillota</taxon>
        <taxon>Bacilli</taxon>
        <taxon>Bacillales</taxon>
        <taxon>Bacillaceae</taxon>
        <taxon>Mesobacillus</taxon>
    </lineage>
</organism>
<name>A0A0A8XDC1_MESS1</name>
<dbReference type="SUPFAM" id="SSF52091">
    <property type="entry name" value="SpoIIaa-like"/>
    <property type="match status" value="1"/>
</dbReference>
<dbReference type="NCBIfam" id="TIGR00377">
    <property type="entry name" value="ant_ant_sig"/>
    <property type="match status" value="1"/>
</dbReference>
<evidence type="ECO:0000259" key="5">
    <source>
        <dbReference type="PROSITE" id="PS50801"/>
    </source>
</evidence>
<gene>
    <name evidence="6" type="ORF">SAMD00020551_4351</name>
</gene>
<dbReference type="InterPro" id="IPR002645">
    <property type="entry name" value="STAS_dom"/>
</dbReference>
<dbReference type="OrthoDB" id="9793697at2"/>
<evidence type="ECO:0000313" key="6">
    <source>
        <dbReference type="EMBL" id="GAM16176.1"/>
    </source>
</evidence>
<dbReference type="STRING" id="1321606.SAMD00020551_4351"/>
<comment type="caution">
    <text evidence="6">The sequence shown here is derived from an EMBL/GenBank/DDBJ whole genome shotgun (WGS) entry which is preliminary data.</text>
</comment>
<accession>A0A0A8XDC1</accession>
<dbReference type="PANTHER" id="PTHR33495">
    <property type="entry name" value="ANTI-SIGMA FACTOR ANTAGONIST TM_1081-RELATED-RELATED"/>
    <property type="match status" value="1"/>
</dbReference>
<dbReference type="GO" id="GO:0043856">
    <property type="term" value="F:anti-sigma factor antagonist activity"/>
    <property type="evidence" value="ECO:0007669"/>
    <property type="project" value="InterPro"/>
</dbReference>
<dbReference type="Pfam" id="PF01740">
    <property type="entry name" value="STAS"/>
    <property type="match status" value="1"/>
</dbReference>
<keyword evidence="2" id="KW-0597">Phosphoprotein</keyword>
<evidence type="ECO:0000256" key="3">
    <source>
        <dbReference type="ARBA" id="ARBA00024670"/>
    </source>
</evidence>
<dbReference type="InterPro" id="IPR003658">
    <property type="entry name" value="Anti-sigma_ant"/>
</dbReference>
<comment type="function">
    <text evidence="3">Positive regulator of sigma-B activity. Non-phosphorylated RsbV binds to RsbW, preventing its association with sigma-B. When phosphorylated, releases RsbW, which is then free to complex with and inactivate sigma-B.</text>
</comment>
<protein>
    <recommendedName>
        <fullName evidence="4">Anti-sigma factor antagonist</fullName>
    </recommendedName>
</protein>